<accession>A0AAD7G2L6</accession>
<gene>
    <name evidence="3" type="ORF">FB45DRAFT_1050708</name>
</gene>
<dbReference type="EMBL" id="JARKIF010000001">
    <property type="protein sequence ID" value="KAJ7650832.1"/>
    <property type="molecule type" value="Genomic_DNA"/>
</dbReference>
<proteinExistence type="predicted"/>
<dbReference type="InterPro" id="IPR000210">
    <property type="entry name" value="BTB/POZ_dom"/>
</dbReference>
<keyword evidence="4" id="KW-1185">Reference proteome</keyword>
<dbReference type="Proteomes" id="UP001221142">
    <property type="component" value="Unassembled WGS sequence"/>
</dbReference>
<reference evidence="3" key="1">
    <citation type="submission" date="2023-03" db="EMBL/GenBank/DDBJ databases">
        <title>Massive genome expansion in bonnet fungi (Mycena s.s.) driven by repeated elements and novel gene families across ecological guilds.</title>
        <authorList>
            <consortium name="Lawrence Berkeley National Laboratory"/>
            <person name="Harder C.B."/>
            <person name="Miyauchi S."/>
            <person name="Viragh M."/>
            <person name="Kuo A."/>
            <person name="Thoen E."/>
            <person name="Andreopoulos B."/>
            <person name="Lu D."/>
            <person name="Skrede I."/>
            <person name="Drula E."/>
            <person name="Henrissat B."/>
            <person name="Morin E."/>
            <person name="Kohler A."/>
            <person name="Barry K."/>
            <person name="LaButti K."/>
            <person name="Morin E."/>
            <person name="Salamov A."/>
            <person name="Lipzen A."/>
            <person name="Mereny Z."/>
            <person name="Hegedus B."/>
            <person name="Baldrian P."/>
            <person name="Stursova M."/>
            <person name="Weitz H."/>
            <person name="Taylor A."/>
            <person name="Grigoriev I.V."/>
            <person name="Nagy L.G."/>
            <person name="Martin F."/>
            <person name="Kauserud H."/>
        </authorList>
    </citation>
    <scope>NUCLEOTIDE SEQUENCE</scope>
    <source>
        <strain evidence="3">9284</strain>
    </source>
</reference>
<dbReference type="CDD" id="cd18186">
    <property type="entry name" value="BTB_POZ_ZBTB_KLHL-like"/>
    <property type="match status" value="1"/>
</dbReference>
<feature type="domain" description="BTB" evidence="2">
    <location>
        <begin position="36"/>
        <end position="107"/>
    </location>
</feature>
<dbReference type="InterPro" id="IPR011333">
    <property type="entry name" value="SKP1/BTB/POZ_sf"/>
</dbReference>
<dbReference type="PROSITE" id="PS50097">
    <property type="entry name" value="BTB"/>
    <property type="match status" value="1"/>
</dbReference>
<protein>
    <recommendedName>
        <fullName evidence="2">BTB domain-containing protein</fullName>
    </recommendedName>
</protein>
<dbReference type="AlphaFoldDB" id="A0AAD7G2L6"/>
<evidence type="ECO:0000259" key="2">
    <source>
        <dbReference type="PROSITE" id="PS50097"/>
    </source>
</evidence>
<dbReference type="Pfam" id="PF00651">
    <property type="entry name" value="BTB"/>
    <property type="match status" value="1"/>
</dbReference>
<organism evidence="3 4">
    <name type="scientific">Roridomyces roridus</name>
    <dbReference type="NCBI Taxonomy" id="1738132"/>
    <lineage>
        <taxon>Eukaryota</taxon>
        <taxon>Fungi</taxon>
        <taxon>Dikarya</taxon>
        <taxon>Basidiomycota</taxon>
        <taxon>Agaricomycotina</taxon>
        <taxon>Agaricomycetes</taxon>
        <taxon>Agaricomycetidae</taxon>
        <taxon>Agaricales</taxon>
        <taxon>Marasmiineae</taxon>
        <taxon>Mycenaceae</taxon>
        <taxon>Roridomyces</taxon>
    </lineage>
</organism>
<dbReference type="Gene3D" id="3.30.710.10">
    <property type="entry name" value="Potassium Channel Kv1.1, Chain A"/>
    <property type="match status" value="1"/>
</dbReference>
<comment type="caution">
    <text evidence="3">The sequence shown here is derived from an EMBL/GenBank/DDBJ whole genome shotgun (WGS) entry which is preliminary data.</text>
</comment>
<feature type="region of interest" description="Disordered" evidence="1">
    <location>
        <begin position="1"/>
        <end position="24"/>
    </location>
</feature>
<evidence type="ECO:0000313" key="3">
    <source>
        <dbReference type="EMBL" id="KAJ7650832.1"/>
    </source>
</evidence>
<sequence>MSGPPDAESQPPPGKRQRTEQESRHLIRSNIWKPYGDIVLLAESTLFKVNRTILVEHSSVFEGLFSIPQPQSAEAIDGCPVVELSDAAQDVELLLSALYNPFFQKPQQPYELVAAMLRLGKKYEIDQFKADAIARIRHEFSTKDECLDPSRKVEPKIEPRAGLEVDLLNLVSETGLYTCIPGLVLRCLIKWSLSELFRGVPRPTIGSPAVIDDPTKVKLAYTLEKLRDTETRFSVWLHRAEVRCQTACVAQTQMWGKTTYNMGYEMRANGSHSFQLRVWKHGDLVGGGDMAVVGTMDLCRQCSDAVKGGTDSLRWKMWDKLPSYLGLAEWVDLKDDV</sequence>
<evidence type="ECO:0000313" key="4">
    <source>
        <dbReference type="Proteomes" id="UP001221142"/>
    </source>
</evidence>
<evidence type="ECO:0000256" key="1">
    <source>
        <dbReference type="SAM" id="MobiDB-lite"/>
    </source>
</evidence>
<name>A0AAD7G2L6_9AGAR</name>
<dbReference type="SUPFAM" id="SSF54695">
    <property type="entry name" value="POZ domain"/>
    <property type="match status" value="1"/>
</dbReference>
<dbReference type="SMART" id="SM00225">
    <property type="entry name" value="BTB"/>
    <property type="match status" value="1"/>
</dbReference>